<reference evidence="2 3" key="1">
    <citation type="submission" date="2016-11" db="EMBL/GenBank/DDBJ databases">
        <authorList>
            <person name="Jaros S."/>
            <person name="Januszkiewicz K."/>
            <person name="Wedrychowicz H."/>
        </authorList>
    </citation>
    <scope>NUCLEOTIDE SEQUENCE [LARGE SCALE GENOMIC DNA]</scope>
    <source>
        <strain evidence="2 3">DSM 21074</strain>
    </source>
</reference>
<dbReference type="EMBL" id="FQYN01000006">
    <property type="protein sequence ID" value="SHJ37481.1"/>
    <property type="molecule type" value="Genomic_DNA"/>
</dbReference>
<name>A0A1M6ISN0_9BACT</name>
<dbReference type="AlphaFoldDB" id="A0A1M6ISN0"/>
<organism evidence="2 3">
    <name type="scientific">Hymenobacter daecheongensis DSM 21074</name>
    <dbReference type="NCBI Taxonomy" id="1121955"/>
    <lineage>
        <taxon>Bacteria</taxon>
        <taxon>Pseudomonadati</taxon>
        <taxon>Bacteroidota</taxon>
        <taxon>Cytophagia</taxon>
        <taxon>Cytophagales</taxon>
        <taxon>Hymenobacteraceae</taxon>
        <taxon>Hymenobacter</taxon>
    </lineage>
</organism>
<evidence type="ECO:0000256" key="1">
    <source>
        <dbReference type="SAM" id="SignalP"/>
    </source>
</evidence>
<keyword evidence="1" id="KW-0732">Signal</keyword>
<feature type="signal peptide" evidence="1">
    <location>
        <begin position="1"/>
        <end position="17"/>
    </location>
</feature>
<proteinExistence type="predicted"/>
<evidence type="ECO:0000313" key="2">
    <source>
        <dbReference type="EMBL" id="SHJ37481.1"/>
    </source>
</evidence>
<dbReference type="Proteomes" id="UP000184418">
    <property type="component" value="Unassembled WGS sequence"/>
</dbReference>
<feature type="chain" id="PRO_5009918519" evidence="1">
    <location>
        <begin position="18"/>
        <end position="63"/>
    </location>
</feature>
<sequence>MKMLALAALIMGSNMIAAEPVAAQPASTAATSTTIAPPQPSGIWGLFKAKKGRKYRPAYRRHR</sequence>
<evidence type="ECO:0000313" key="3">
    <source>
        <dbReference type="Proteomes" id="UP000184418"/>
    </source>
</evidence>
<gene>
    <name evidence="2" type="ORF">SAMN02745146_2958</name>
</gene>
<keyword evidence="3" id="KW-1185">Reference proteome</keyword>
<accession>A0A1M6ISN0</accession>
<protein>
    <submittedName>
        <fullName evidence="2">Uncharacterized protein</fullName>
    </submittedName>
</protein>